<dbReference type="EMBL" id="NWZY01000053">
    <property type="protein sequence ID" value="RQK75808.1"/>
    <property type="molecule type" value="Genomic_DNA"/>
</dbReference>
<keyword evidence="1" id="KW-1133">Transmembrane helix</keyword>
<gene>
    <name evidence="2" type="ORF">COH52_12410</name>
</gene>
<keyword evidence="1" id="KW-0472">Membrane</keyword>
<accession>A0A425AZW1</accession>
<evidence type="ECO:0000313" key="2">
    <source>
        <dbReference type="EMBL" id="RQK75808.1"/>
    </source>
</evidence>
<protein>
    <submittedName>
        <fullName evidence="2">Uncharacterized protein</fullName>
    </submittedName>
</protein>
<reference evidence="2 3" key="1">
    <citation type="submission" date="2017-09" db="EMBL/GenBank/DDBJ databases">
        <title>Phenotypic and genotypic characterization of Colombian isolates of Neisseria meningitidis recovered from invasive disease.</title>
        <authorList>
            <person name="Duarte C."/>
            <person name="Gabastou J.M."/>
            <person name="Moreno J."/>
        </authorList>
    </citation>
    <scope>NUCLEOTIDE SEQUENCE [LARGE SCALE GENOMIC DNA]</scope>
    <source>
        <strain evidence="2 3">INS-Nm1012</strain>
    </source>
</reference>
<proteinExistence type="predicted"/>
<organism evidence="2 3">
    <name type="scientific">Neisseria meningitidis</name>
    <dbReference type="NCBI Taxonomy" id="487"/>
    <lineage>
        <taxon>Bacteria</taxon>
        <taxon>Pseudomonadati</taxon>
        <taxon>Pseudomonadota</taxon>
        <taxon>Betaproteobacteria</taxon>
        <taxon>Neisseriales</taxon>
        <taxon>Neisseriaceae</taxon>
        <taxon>Neisseria</taxon>
    </lineage>
</organism>
<evidence type="ECO:0000256" key="1">
    <source>
        <dbReference type="SAM" id="Phobius"/>
    </source>
</evidence>
<sequence>MKKVLLIASYDSFLNSGYAVAKEIKDAQIDIYIHKSRENILSNRQLLESGIDKDQAIFFFILMITLLRICINIMTQ</sequence>
<evidence type="ECO:0000313" key="3">
    <source>
        <dbReference type="Proteomes" id="UP000283666"/>
    </source>
</evidence>
<name>A0A425AZW1_NEIME</name>
<feature type="transmembrane region" description="Helical" evidence="1">
    <location>
        <begin position="56"/>
        <end position="75"/>
    </location>
</feature>
<dbReference type="AlphaFoldDB" id="A0A425AZW1"/>
<comment type="caution">
    <text evidence="2">The sequence shown here is derived from an EMBL/GenBank/DDBJ whole genome shotgun (WGS) entry which is preliminary data.</text>
</comment>
<dbReference type="Proteomes" id="UP000283666">
    <property type="component" value="Unassembled WGS sequence"/>
</dbReference>
<keyword evidence="1" id="KW-0812">Transmembrane</keyword>